<feature type="domain" description="SSD" evidence="4">
    <location>
        <begin position="323"/>
        <end position="483"/>
    </location>
</feature>
<evidence type="ECO:0000256" key="2">
    <source>
        <dbReference type="SAM" id="MobiDB-lite"/>
    </source>
</evidence>
<dbReference type="InterPro" id="IPR000731">
    <property type="entry name" value="SSD"/>
</dbReference>
<feature type="compositionally biased region" description="Low complexity" evidence="2">
    <location>
        <begin position="903"/>
        <end position="917"/>
    </location>
</feature>
<feature type="transmembrane region" description="Helical" evidence="3">
    <location>
        <begin position="354"/>
        <end position="380"/>
    </location>
</feature>
<dbReference type="InterPro" id="IPR053958">
    <property type="entry name" value="HMGCR/SNAP/NPC1-like_SSD"/>
</dbReference>
<accession>A0AAE1F4L6</accession>
<evidence type="ECO:0000256" key="1">
    <source>
        <dbReference type="ARBA" id="ARBA00005585"/>
    </source>
</evidence>
<dbReference type="Pfam" id="PF12349">
    <property type="entry name" value="Sterol-sensing"/>
    <property type="match status" value="1"/>
</dbReference>
<evidence type="ECO:0000313" key="6">
    <source>
        <dbReference type="Proteomes" id="UP001286313"/>
    </source>
</evidence>
<dbReference type="AlphaFoldDB" id="A0AAE1F4L6"/>
<feature type="transmembrane region" description="Helical" evidence="3">
    <location>
        <begin position="29"/>
        <end position="52"/>
    </location>
</feature>
<gene>
    <name evidence="5" type="ORF">Pcinc_027159</name>
</gene>
<feature type="transmembrane region" description="Helical" evidence="3">
    <location>
        <begin position="860"/>
        <end position="883"/>
    </location>
</feature>
<feature type="compositionally biased region" description="Polar residues" evidence="2">
    <location>
        <begin position="918"/>
        <end position="936"/>
    </location>
</feature>
<comment type="caution">
    <text evidence="5">The sequence shown here is derived from an EMBL/GenBank/DDBJ whole genome shotgun (WGS) entry which is preliminary data.</text>
</comment>
<keyword evidence="3" id="KW-1133">Transmembrane helix</keyword>
<dbReference type="InterPro" id="IPR051697">
    <property type="entry name" value="Patched_domain-protein"/>
</dbReference>
<feature type="transmembrane region" description="Helical" evidence="3">
    <location>
        <begin position="426"/>
        <end position="446"/>
    </location>
</feature>
<feature type="compositionally biased region" description="Basic and acidic residues" evidence="2">
    <location>
        <begin position="960"/>
        <end position="973"/>
    </location>
</feature>
<feature type="region of interest" description="Disordered" evidence="2">
    <location>
        <begin position="889"/>
        <end position="939"/>
    </location>
</feature>
<keyword evidence="3" id="KW-0812">Transmembrane</keyword>
<feature type="transmembrane region" description="Helical" evidence="3">
    <location>
        <begin position="526"/>
        <end position="551"/>
    </location>
</feature>
<feature type="region of interest" description="Disordered" evidence="2">
    <location>
        <begin position="957"/>
        <end position="985"/>
    </location>
</feature>
<feature type="transmembrane region" description="Helical" evidence="3">
    <location>
        <begin position="792"/>
        <end position="811"/>
    </location>
</feature>
<name>A0AAE1F4L6_PETCI</name>
<feature type="transmembrane region" description="Helical" evidence="3">
    <location>
        <begin position="458"/>
        <end position="483"/>
    </location>
</feature>
<feature type="transmembrane region" description="Helical" evidence="3">
    <location>
        <begin position="386"/>
        <end position="406"/>
    </location>
</feature>
<dbReference type="EMBL" id="JAWQEG010003217">
    <property type="protein sequence ID" value="KAK3867375.1"/>
    <property type="molecule type" value="Genomic_DNA"/>
</dbReference>
<feature type="transmembrane region" description="Helical" evidence="3">
    <location>
        <begin position="734"/>
        <end position="753"/>
    </location>
</feature>
<dbReference type="SUPFAM" id="SSF82866">
    <property type="entry name" value="Multidrug efflux transporter AcrB transmembrane domain"/>
    <property type="match status" value="2"/>
</dbReference>
<keyword evidence="6" id="KW-1185">Reference proteome</keyword>
<dbReference type="PANTHER" id="PTHR10796:SF130">
    <property type="entry name" value="PATCHED DOMAIN-CONTAINING PROTEIN 3-LIKE PROTEIN"/>
    <property type="match status" value="1"/>
</dbReference>
<protein>
    <recommendedName>
        <fullName evidence="4">SSD domain-containing protein</fullName>
    </recommendedName>
</protein>
<evidence type="ECO:0000256" key="3">
    <source>
        <dbReference type="SAM" id="Phobius"/>
    </source>
</evidence>
<organism evidence="5 6">
    <name type="scientific">Petrolisthes cinctipes</name>
    <name type="common">Flat porcelain crab</name>
    <dbReference type="NCBI Taxonomy" id="88211"/>
    <lineage>
        <taxon>Eukaryota</taxon>
        <taxon>Metazoa</taxon>
        <taxon>Ecdysozoa</taxon>
        <taxon>Arthropoda</taxon>
        <taxon>Crustacea</taxon>
        <taxon>Multicrustacea</taxon>
        <taxon>Malacostraca</taxon>
        <taxon>Eumalacostraca</taxon>
        <taxon>Eucarida</taxon>
        <taxon>Decapoda</taxon>
        <taxon>Pleocyemata</taxon>
        <taxon>Anomura</taxon>
        <taxon>Galatheoidea</taxon>
        <taxon>Porcellanidae</taxon>
        <taxon>Petrolisthes</taxon>
    </lineage>
</organism>
<evidence type="ECO:0000313" key="5">
    <source>
        <dbReference type="EMBL" id="KAK3867375.1"/>
    </source>
</evidence>
<comment type="similarity">
    <text evidence="1">Belongs to the patched family.</text>
</comment>
<dbReference type="Gene3D" id="1.20.1640.10">
    <property type="entry name" value="Multidrug efflux transporter AcrB transmembrane domain"/>
    <property type="match status" value="2"/>
</dbReference>
<feature type="transmembrane region" description="Helical" evidence="3">
    <location>
        <begin position="324"/>
        <end position="342"/>
    </location>
</feature>
<feature type="transmembrane region" description="Helical" evidence="3">
    <location>
        <begin position="760"/>
        <end position="780"/>
    </location>
</feature>
<sequence length="985" mass="109490">MVKMGNFLGRVSARLLSLMELGFYHYGRIIAKVPAFFIVLCFVVTGLCSLGLTKFTEETNPFKLWTPEGSEFLQSQEWQQTNFPSDVRFSMGIYEADNVLNKSVIMEMLRVHQVVVNTTTANATWPSLCARIPAIRFAFIGRKKRETRKRQPRQAGSSIDGQLDWSKLLPREDYCQFLNSLEEVCMENSLLEVFDYDEEYITSLTQEEILQEVNEVENSAVTGLPLNVSQFLADIKRDNAGNIIGASAATHSWFTRINKLAKNSDDFMDDAGTGTRVDVTTFHWEQKMIQNLLNDTERPPDVQFYLMAASSFGTVSGDSIRGDVQYLSLGFGVVFVYVVVMLGRCNAVESRPLLSLLGLSCVGLAIVLSYGLCSAFGVLYGPVNSILPFLLLGLGIDDMFVIMEAWRGLKTSEQHLELSERVGLTLGRAGVAITVTSLTDFLAFAVGSTTTLPALRSFCLYCAVGVAAVYFFQATFFVAWLSIDQRRIEDSRHSVIWCWKISGWTPNTCSQQDLCYSFFSQIYARVLLLPPVRVIVLVVTALLFGVSVWGMTELRQEFDPVWFLPQDSYLFRYFEKQREYYPSSGEKGLVYLGNISLVEELPRLQRLTKDLLAIEDVAEVENWADAFTSYWGDEYDPDQFSDQLSRFLFSTVGAKYRSRNFRFSSELNCSDPAPPVTASSVEFQYHVMESSQEEVKAMEDVRAAVGAINFSGEALVWARAYGSWETNKVIEEELWRNLGVALAVVAAATLVLLASVTAAAMVVACVLLTLIDVAALMAWWDLTIDTVSCIDLVLAVGLCVDYAAHVAHTFLTHTGSRSDRAAATVSTIGPPVLSGGFSTFLAFVFLAGSTSHVFISFFKIFFGVSLFGLYHGLVFLPVLLSLIGPDSHATTLSQPPPHKSHTNTKNNDKLNNNENNNSTHPPQQKTAMMTNDSGSNGVERGQAVMNKEDAAVFTLSQNQEQEHEHGLGCERDNQSLPNTPDDGRF</sequence>
<dbReference type="PROSITE" id="PS50156">
    <property type="entry name" value="SSD"/>
    <property type="match status" value="1"/>
</dbReference>
<dbReference type="PANTHER" id="PTHR10796">
    <property type="entry name" value="PATCHED-RELATED"/>
    <property type="match status" value="1"/>
</dbReference>
<evidence type="ECO:0000259" key="4">
    <source>
        <dbReference type="PROSITE" id="PS50156"/>
    </source>
</evidence>
<keyword evidence="3" id="KW-0472">Membrane</keyword>
<proteinExistence type="inferred from homology"/>
<reference evidence="5" key="1">
    <citation type="submission" date="2023-10" db="EMBL/GenBank/DDBJ databases">
        <title>Genome assemblies of two species of porcelain crab, Petrolisthes cinctipes and Petrolisthes manimaculis (Anomura: Porcellanidae).</title>
        <authorList>
            <person name="Angst P."/>
        </authorList>
    </citation>
    <scope>NUCLEOTIDE SEQUENCE</scope>
    <source>
        <strain evidence="5">PB745_01</strain>
        <tissue evidence="5">Gill</tissue>
    </source>
</reference>
<feature type="transmembrane region" description="Helical" evidence="3">
    <location>
        <begin position="832"/>
        <end position="854"/>
    </location>
</feature>
<dbReference type="Proteomes" id="UP001286313">
    <property type="component" value="Unassembled WGS sequence"/>
</dbReference>
<dbReference type="GO" id="GO:0016020">
    <property type="term" value="C:membrane"/>
    <property type="evidence" value="ECO:0007669"/>
    <property type="project" value="TreeGrafter"/>
</dbReference>